<dbReference type="InterPro" id="IPR041382">
    <property type="entry name" value="SH3_16"/>
</dbReference>
<evidence type="ECO:0000256" key="2">
    <source>
        <dbReference type="ARBA" id="ARBA00022670"/>
    </source>
</evidence>
<protein>
    <submittedName>
        <fullName evidence="6">NlpC/P60 family protein</fullName>
    </submittedName>
</protein>
<dbReference type="InterPro" id="IPR051202">
    <property type="entry name" value="Peptidase_C40"/>
</dbReference>
<dbReference type="PROSITE" id="PS51935">
    <property type="entry name" value="NLPC_P60"/>
    <property type="match status" value="1"/>
</dbReference>
<evidence type="ECO:0000256" key="3">
    <source>
        <dbReference type="ARBA" id="ARBA00022801"/>
    </source>
</evidence>
<dbReference type="Proteomes" id="UP000317990">
    <property type="component" value="Unassembled WGS sequence"/>
</dbReference>
<dbReference type="EMBL" id="SRMO01000070">
    <property type="protein sequence ID" value="TGG91913.1"/>
    <property type="molecule type" value="Genomic_DNA"/>
</dbReference>
<feature type="domain" description="NlpC/P60" evidence="5">
    <location>
        <begin position="102"/>
        <end position="240"/>
    </location>
</feature>
<evidence type="ECO:0000256" key="4">
    <source>
        <dbReference type="ARBA" id="ARBA00022807"/>
    </source>
</evidence>
<sequence>MVSSSQAPTPPARTASALWPPGSLWRLSAALNGYRHSRGECLATQALAERRFRVLGAAVDGRLPVALVEDGYPCWLCLTALADQGVLPAQFRPWLWPTPSIRAALPQVIAFAEAAMARPNRYLWGGAGAPHYDCSGLTQAAFASCGIWIPRDACQQERFCQPVAVRVDEFSLLQQGDLIFFGSGRRCTHVGLSLGCGRYLHCSGRAHGRDGIGLDRLDSHARDPVSVHYRAALRGAGRVVRSHDGSQLA</sequence>
<dbReference type="SUPFAM" id="SSF54001">
    <property type="entry name" value="Cysteine proteinases"/>
    <property type="match status" value="1"/>
</dbReference>
<name>A0A524RMS1_9CHRO</name>
<proteinExistence type="inferred from homology"/>
<dbReference type="SUPFAM" id="SSF82057">
    <property type="entry name" value="Prokaryotic SH3-related domain"/>
    <property type="match status" value="1"/>
</dbReference>
<evidence type="ECO:0000313" key="7">
    <source>
        <dbReference type="Proteomes" id="UP000317990"/>
    </source>
</evidence>
<keyword evidence="2" id="KW-0645">Protease</keyword>
<dbReference type="GO" id="GO:0006508">
    <property type="term" value="P:proteolysis"/>
    <property type="evidence" value="ECO:0007669"/>
    <property type="project" value="UniProtKB-KW"/>
</dbReference>
<dbReference type="Gene3D" id="3.90.1720.10">
    <property type="entry name" value="endopeptidase domain like (from Nostoc punctiforme)"/>
    <property type="match status" value="1"/>
</dbReference>
<dbReference type="Gene3D" id="2.30.30.40">
    <property type="entry name" value="SH3 Domains"/>
    <property type="match status" value="1"/>
</dbReference>
<reference evidence="6 7" key="1">
    <citation type="journal article" date="2019" name="mSystems">
        <title>Life at home and on the roam: Genomic adaptions reflect the dual lifestyle of an intracellular, facultative symbiont.</title>
        <authorList>
            <person name="Burgsdorf I."/>
        </authorList>
    </citation>
    <scope>NUCLEOTIDE SEQUENCE [LARGE SCALE GENOMIC DNA]</scope>
    <source>
        <strain evidence="6">277cV</strain>
    </source>
</reference>
<evidence type="ECO:0000259" key="5">
    <source>
        <dbReference type="PROSITE" id="PS51935"/>
    </source>
</evidence>
<dbReference type="InterPro" id="IPR038765">
    <property type="entry name" value="Papain-like_cys_pep_sf"/>
</dbReference>
<comment type="caution">
    <text evidence="6">The sequence shown here is derived from an EMBL/GenBank/DDBJ whole genome shotgun (WGS) entry which is preliminary data.</text>
</comment>
<dbReference type="AlphaFoldDB" id="A0A524RMS1"/>
<dbReference type="Pfam" id="PF18348">
    <property type="entry name" value="SH3_16"/>
    <property type="match status" value="1"/>
</dbReference>
<evidence type="ECO:0000256" key="1">
    <source>
        <dbReference type="ARBA" id="ARBA00007074"/>
    </source>
</evidence>
<keyword evidence="3" id="KW-0378">Hydrolase</keyword>
<dbReference type="Pfam" id="PF00877">
    <property type="entry name" value="NLPC_P60"/>
    <property type="match status" value="1"/>
</dbReference>
<evidence type="ECO:0000313" key="6">
    <source>
        <dbReference type="EMBL" id="TGG91913.1"/>
    </source>
</evidence>
<dbReference type="GO" id="GO:0008234">
    <property type="term" value="F:cysteine-type peptidase activity"/>
    <property type="evidence" value="ECO:0007669"/>
    <property type="project" value="UniProtKB-KW"/>
</dbReference>
<comment type="similarity">
    <text evidence="1">Belongs to the peptidase C40 family.</text>
</comment>
<keyword evidence="4" id="KW-0788">Thiol protease</keyword>
<dbReference type="PANTHER" id="PTHR47053">
    <property type="entry name" value="MUREIN DD-ENDOPEPTIDASE MEPH-RELATED"/>
    <property type="match status" value="1"/>
</dbReference>
<organism evidence="6 7">
    <name type="scientific">Aphanocapsa feldmannii 277cV</name>
    <dbReference type="NCBI Taxonomy" id="2507553"/>
    <lineage>
        <taxon>Bacteria</taxon>
        <taxon>Bacillati</taxon>
        <taxon>Cyanobacteriota</taxon>
        <taxon>Cyanophyceae</taxon>
        <taxon>Oscillatoriophycideae</taxon>
        <taxon>Chroococcales</taxon>
        <taxon>Microcystaceae</taxon>
        <taxon>Aphanocapsa</taxon>
    </lineage>
</organism>
<dbReference type="PANTHER" id="PTHR47053:SF1">
    <property type="entry name" value="MUREIN DD-ENDOPEPTIDASE MEPH-RELATED"/>
    <property type="match status" value="1"/>
</dbReference>
<accession>A0A524RMS1</accession>
<dbReference type="InterPro" id="IPR000064">
    <property type="entry name" value="NLP_P60_dom"/>
</dbReference>
<gene>
    <name evidence="6" type="ORF">ERJ67_07075</name>
</gene>